<organism evidence="11 12">
    <name type="scientific">Acholeplasma laidlawii</name>
    <dbReference type="NCBI Taxonomy" id="2148"/>
    <lineage>
        <taxon>Bacteria</taxon>
        <taxon>Bacillati</taxon>
        <taxon>Mycoplasmatota</taxon>
        <taxon>Mollicutes</taxon>
        <taxon>Acholeplasmatales</taxon>
        <taxon>Acholeplasmataceae</taxon>
        <taxon>Acholeplasma</taxon>
    </lineage>
</organism>
<comment type="function">
    <text evidence="8">Hydrolyzes ribosome-free peptidyl-tRNAs (with 1 or more amino acids incorporated), which drop off the ribosome during protein synthesis, or as a result of ribosome stalling.</text>
</comment>
<dbReference type="AlphaFoldDB" id="A0A553IGS3"/>
<evidence type="ECO:0000256" key="10">
    <source>
        <dbReference type="RuleBase" id="RU004320"/>
    </source>
</evidence>
<accession>A0A553IGS3</accession>
<dbReference type="FunFam" id="3.40.50.1470:FF:000001">
    <property type="entry name" value="Peptidyl-tRNA hydrolase"/>
    <property type="match status" value="1"/>
</dbReference>
<evidence type="ECO:0000313" key="11">
    <source>
        <dbReference type="EMBL" id="TRX99405.1"/>
    </source>
</evidence>
<evidence type="ECO:0000313" key="12">
    <source>
        <dbReference type="Proteomes" id="UP000315938"/>
    </source>
</evidence>
<comment type="caution">
    <text evidence="11">The sequence shown here is derived from an EMBL/GenBank/DDBJ whole genome shotgun (WGS) entry which is preliminary data.</text>
</comment>
<dbReference type="HAMAP" id="MF_00083">
    <property type="entry name" value="Pept_tRNA_hydro_bact"/>
    <property type="match status" value="1"/>
</dbReference>
<dbReference type="EMBL" id="VKID01000002">
    <property type="protein sequence ID" value="TRX99405.1"/>
    <property type="molecule type" value="Genomic_DNA"/>
</dbReference>
<evidence type="ECO:0000256" key="8">
    <source>
        <dbReference type="HAMAP-Rule" id="MF_00083"/>
    </source>
</evidence>
<feature type="site" description="Discriminates between blocked and unblocked aminoacyl-tRNA" evidence="8">
    <location>
        <position position="9"/>
    </location>
</feature>
<dbReference type="PANTHER" id="PTHR17224:SF1">
    <property type="entry name" value="PEPTIDYL-TRNA HYDROLASE"/>
    <property type="match status" value="1"/>
</dbReference>
<feature type="binding site" evidence="8">
    <location>
        <position position="67"/>
    </location>
    <ligand>
        <name>tRNA</name>
        <dbReference type="ChEBI" id="CHEBI:17843"/>
    </ligand>
</feature>
<keyword evidence="2 8" id="KW-0820">tRNA-binding</keyword>
<sequence length="191" mass="21455">MKLIVGLGNPGKQYVQTRHNIGFIAIDKLLSYLNTELKVDSKLQAAYTKTKIEGEDVIIAKPLTYMNLSGDAVTKLMNFYKIDVEDILVILDDTALPLGKIRIRQTGSHGGQNGLKDIINKLGTKDFKRLRIGIGEHAHMDKVDYVLGKFSTNELNTILPTIEYVNDAIIEWISTNNFNNIMTKYNTPQTL</sequence>
<dbReference type="SMR" id="A0A553IGS3"/>
<keyword evidence="4 8" id="KW-0694">RNA-binding</keyword>
<proteinExistence type="inferred from homology"/>
<dbReference type="RefSeq" id="WP_012241993.1">
    <property type="nucleotide sequence ID" value="NZ_JACAOE010000002.1"/>
</dbReference>
<dbReference type="Proteomes" id="UP000315938">
    <property type="component" value="Unassembled WGS sequence"/>
</dbReference>
<evidence type="ECO:0000256" key="3">
    <source>
        <dbReference type="ARBA" id="ARBA00022801"/>
    </source>
</evidence>
<comment type="catalytic activity">
    <reaction evidence="6 8 9">
        <text>an N-acyl-L-alpha-aminoacyl-tRNA + H2O = an N-acyl-L-amino acid + a tRNA + H(+)</text>
        <dbReference type="Rhea" id="RHEA:54448"/>
        <dbReference type="Rhea" id="RHEA-COMP:10123"/>
        <dbReference type="Rhea" id="RHEA-COMP:13883"/>
        <dbReference type="ChEBI" id="CHEBI:15377"/>
        <dbReference type="ChEBI" id="CHEBI:15378"/>
        <dbReference type="ChEBI" id="CHEBI:59874"/>
        <dbReference type="ChEBI" id="CHEBI:78442"/>
        <dbReference type="ChEBI" id="CHEBI:138191"/>
        <dbReference type="EC" id="3.1.1.29"/>
    </reaction>
</comment>
<evidence type="ECO:0000256" key="5">
    <source>
        <dbReference type="ARBA" id="ARBA00038063"/>
    </source>
</evidence>
<comment type="subcellular location">
    <subcellularLocation>
        <location evidence="8">Cytoplasm</location>
    </subcellularLocation>
</comment>
<dbReference type="GO" id="GO:0000049">
    <property type="term" value="F:tRNA binding"/>
    <property type="evidence" value="ECO:0007669"/>
    <property type="project" value="UniProtKB-UniRule"/>
</dbReference>
<dbReference type="PROSITE" id="PS01195">
    <property type="entry name" value="PEPT_TRNA_HYDROL_1"/>
    <property type="match status" value="1"/>
</dbReference>
<evidence type="ECO:0000256" key="6">
    <source>
        <dbReference type="ARBA" id="ARBA00048707"/>
    </source>
</evidence>
<comment type="similarity">
    <text evidence="5 8 10">Belongs to the PTH family.</text>
</comment>
<name>A0A553IGS3_ACHLA</name>
<gene>
    <name evidence="8" type="primary">pth</name>
    <name evidence="11" type="ORF">FNV44_06800</name>
</gene>
<evidence type="ECO:0000256" key="2">
    <source>
        <dbReference type="ARBA" id="ARBA00022555"/>
    </source>
</evidence>
<dbReference type="GO" id="GO:0006515">
    <property type="term" value="P:protein quality control for misfolded or incompletely synthesized proteins"/>
    <property type="evidence" value="ECO:0007669"/>
    <property type="project" value="UniProtKB-UniRule"/>
</dbReference>
<dbReference type="EC" id="3.1.1.29" evidence="1 8"/>
<feature type="binding site" evidence="8">
    <location>
        <position position="65"/>
    </location>
    <ligand>
        <name>tRNA</name>
        <dbReference type="ChEBI" id="CHEBI:17843"/>
    </ligand>
</feature>
<evidence type="ECO:0000256" key="4">
    <source>
        <dbReference type="ARBA" id="ARBA00022884"/>
    </source>
</evidence>
<comment type="function">
    <text evidence="8">Catalyzes the release of premature peptidyl moieties from peptidyl-tRNA molecules trapped in stalled 50S ribosomal subunits, and thus maintains levels of free tRNAs and 50S ribosomes.</text>
</comment>
<dbReference type="InterPro" id="IPR001328">
    <property type="entry name" value="Pept_tRNA_hydro"/>
</dbReference>
<dbReference type="OMA" id="PNTYMNL"/>
<dbReference type="Gene3D" id="3.40.50.1470">
    <property type="entry name" value="Peptidyl-tRNA hydrolase"/>
    <property type="match status" value="1"/>
</dbReference>
<dbReference type="InterPro" id="IPR018171">
    <property type="entry name" value="Pept_tRNA_hydro_CS"/>
</dbReference>
<feature type="site" description="Stabilizes the basic form of H active site to accept a proton" evidence="8">
    <location>
        <position position="92"/>
    </location>
</feature>
<feature type="binding site" evidence="8">
    <location>
        <position position="14"/>
    </location>
    <ligand>
        <name>tRNA</name>
        <dbReference type="ChEBI" id="CHEBI:17843"/>
    </ligand>
</feature>
<feature type="binding site" evidence="8">
    <location>
        <position position="113"/>
    </location>
    <ligand>
        <name>tRNA</name>
        <dbReference type="ChEBI" id="CHEBI:17843"/>
    </ligand>
</feature>
<comment type="subunit">
    <text evidence="8">Monomer.</text>
</comment>
<dbReference type="GO" id="GO:0072344">
    <property type="term" value="P:rescue of stalled ribosome"/>
    <property type="evidence" value="ECO:0007669"/>
    <property type="project" value="UniProtKB-UniRule"/>
</dbReference>
<evidence type="ECO:0000256" key="9">
    <source>
        <dbReference type="RuleBase" id="RU000673"/>
    </source>
</evidence>
<dbReference type="NCBIfam" id="TIGR00447">
    <property type="entry name" value="pth"/>
    <property type="match status" value="1"/>
</dbReference>
<protein>
    <recommendedName>
        <fullName evidence="7 8">Peptidyl-tRNA hydrolase</fullName>
        <shortName evidence="8">Pth</shortName>
        <ecNumber evidence="1 8">3.1.1.29</ecNumber>
    </recommendedName>
</protein>
<dbReference type="GeneID" id="41338223"/>
<dbReference type="InterPro" id="IPR036416">
    <property type="entry name" value="Pept_tRNA_hydro_sf"/>
</dbReference>
<dbReference type="PANTHER" id="PTHR17224">
    <property type="entry name" value="PEPTIDYL-TRNA HYDROLASE"/>
    <property type="match status" value="1"/>
</dbReference>
<feature type="active site" description="Proton acceptor" evidence="8">
    <location>
        <position position="19"/>
    </location>
</feature>
<dbReference type="GO" id="GO:0004045">
    <property type="term" value="F:peptidyl-tRNA hydrolase activity"/>
    <property type="evidence" value="ECO:0007669"/>
    <property type="project" value="UniProtKB-UniRule"/>
</dbReference>
<keyword evidence="8" id="KW-0963">Cytoplasm</keyword>
<dbReference type="GO" id="GO:0005737">
    <property type="term" value="C:cytoplasm"/>
    <property type="evidence" value="ECO:0007669"/>
    <property type="project" value="UniProtKB-SubCell"/>
</dbReference>
<dbReference type="CDD" id="cd00462">
    <property type="entry name" value="PTH"/>
    <property type="match status" value="1"/>
</dbReference>
<keyword evidence="3 8" id="KW-0378">Hydrolase</keyword>
<dbReference type="Pfam" id="PF01195">
    <property type="entry name" value="Pept_tRNA_hydro"/>
    <property type="match status" value="1"/>
</dbReference>
<evidence type="ECO:0000256" key="1">
    <source>
        <dbReference type="ARBA" id="ARBA00013260"/>
    </source>
</evidence>
<reference evidence="11 12" key="1">
    <citation type="submission" date="2019-07" db="EMBL/GenBank/DDBJ databases">
        <title>Genome sequence of Acholeplasma laidlawii strain with increased resistance to erythromycin.</title>
        <authorList>
            <person name="Medvedeva E.S."/>
            <person name="Baranova N.B."/>
            <person name="Siniagina M.N."/>
            <person name="Mouzykantov A."/>
            <person name="Chernova O.A."/>
            <person name="Chernov V.M."/>
        </authorList>
    </citation>
    <scope>NUCLEOTIDE SEQUENCE [LARGE SCALE GENOMIC DNA]</scope>
    <source>
        <strain evidence="11 12">PG8REry</strain>
    </source>
</reference>
<dbReference type="SUPFAM" id="SSF53178">
    <property type="entry name" value="Peptidyl-tRNA hydrolase-like"/>
    <property type="match status" value="1"/>
</dbReference>
<evidence type="ECO:0000256" key="7">
    <source>
        <dbReference type="ARBA" id="ARBA00050038"/>
    </source>
</evidence>